<dbReference type="NCBIfam" id="TIGR00319">
    <property type="entry name" value="desulf_FeS4"/>
    <property type="match status" value="1"/>
</dbReference>
<dbReference type="CDD" id="cd03171">
    <property type="entry name" value="SORL_Dfx_classI"/>
    <property type="match status" value="1"/>
</dbReference>
<dbReference type="AlphaFoldDB" id="A0A0J8DAI6"/>
<evidence type="ECO:0000259" key="13">
    <source>
        <dbReference type="Pfam" id="PF01880"/>
    </source>
</evidence>
<dbReference type="Proteomes" id="UP000036756">
    <property type="component" value="Unassembled WGS sequence"/>
</dbReference>
<dbReference type="Gene3D" id="2.60.40.730">
    <property type="entry name" value="SOR catalytic domain"/>
    <property type="match status" value="1"/>
</dbReference>
<keyword evidence="8 12" id="KW-0408">Iron</keyword>
<dbReference type="Pfam" id="PF06397">
    <property type="entry name" value="Desulfoferrod_N"/>
    <property type="match status" value="1"/>
</dbReference>
<dbReference type="STRING" id="1121307.CLCY_2c00780"/>
<comment type="cofactor">
    <cofactor evidence="1">
        <name>Cu(2+)</name>
        <dbReference type="ChEBI" id="CHEBI:29036"/>
    </cofactor>
</comment>
<evidence type="ECO:0000256" key="5">
    <source>
        <dbReference type="ARBA" id="ARBA00022448"/>
    </source>
</evidence>
<dbReference type="EC" id="1.15.1.2" evidence="3"/>
<comment type="cofactor">
    <cofactor evidence="12">
        <name>Fe(2+)</name>
        <dbReference type="ChEBI" id="CHEBI:29033"/>
    </cofactor>
    <text evidence="12">Binds 1 Fe(2+) ion per subunit. The iron ion 2 is coordinated via four histidines and one cysteine residue.</text>
</comment>
<comment type="caution">
    <text evidence="15">The sequence shown here is derived from an EMBL/GenBank/DDBJ whole genome shotgun (WGS) entry which is preliminary data.</text>
</comment>
<sequence length="125" mass="14133">MSKLNELYKCELCGNIVQVVKSGAGTLVCCGKPMNLQEENTVDASTEKHVPVIERVDGGILVKIGSVEHPMEDKHFIEWIEVYTNDRVYRKYLNPSDKPEALFNIDSNDVVAKAYCNIHGYWKSN</sequence>
<feature type="binding site" evidence="12">
    <location>
        <position position="69"/>
    </location>
    <ligand>
        <name>Fe cation</name>
        <dbReference type="ChEBI" id="CHEBI:24875"/>
        <label>2</label>
        <note>catalytic</note>
    </ligand>
</feature>
<evidence type="ECO:0000259" key="14">
    <source>
        <dbReference type="Pfam" id="PF06397"/>
    </source>
</evidence>
<dbReference type="PANTHER" id="PTHR36541:SF1">
    <property type="entry name" value="SUPEROXIDE REDUCTASE-RELATED"/>
    <property type="match status" value="1"/>
</dbReference>
<dbReference type="OrthoDB" id="9814936at2"/>
<comment type="similarity">
    <text evidence="2">Belongs to the desulfoferrodoxin family.</text>
</comment>
<dbReference type="Gene3D" id="2.20.28.100">
    <property type="entry name" value="Desulphoferrodoxin, N-terminal domain"/>
    <property type="match status" value="1"/>
</dbReference>
<feature type="domain" description="Desulfoferrodoxin ferrous iron-binding" evidence="13">
    <location>
        <begin position="42"/>
        <end position="124"/>
    </location>
</feature>
<dbReference type="GO" id="GO:0050605">
    <property type="term" value="F:superoxide reductase activity"/>
    <property type="evidence" value="ECO:0007669"/>
    <property type="project" value="UniProtKB-EC"/>
</dbReference>
<evidence type="ECO:0000313" key="16">
    <source>
        <dbReference type="Proteomes" id="UP000036756"/>
    </source>
</evidence>
<evidence type="ECO:0000256" key="2">
    <source>
        <dbReference type="ARBA" id="ARBA00005941"/>
    </source>
</evidence>
<keyword evidence="16" id="KW-1185">Reference proteome</keyword>
<dbReference type="InterPro" id="IPR051233">
    <property type="entry name" value="Desulfoferrodoxin_SOR"/>
</dbReference>
<evidence type="ECO:0000256" key="6">
    <source>
        <dbReference type="ARBA" id="ARBA00022723"/>
    </source>
</evidence>
<feature type="domain" description="Desulfoferrodoxin N-terminal" evidence="14">
    <location>
        <begin position="5"/>
        <end position="36"/>
    </location>
</feature>
<feature type="binding site" evidence="12">
    <location>
        <position position="29"/>
    </location>
    <ligand>
        <name>Fe cation</name>
        <dbReference type="ChEBI" id="CHEBI:24875"/>
        <label>1</label>
    </ligand>
</feature>
<proteinExistence type="inferred from homology"/>
<gene>
    <name evidence="15" type="primary">dfx</name>
    <name evidence="15" type="ORF">CLCY_2c00780</name>
</gene>
<dbReference type="InterPro" id="IPR038094">
    <property type="entry name" value="Desulfoferrodoxin_N_sf"/>
</dbReference>
<comment type="function">
    <text evidence="9">Catalyzes the one-electron reduction of superoxide anion radical to hydrogen peroxide at a nonheme ferrous iron center. Plays a fundamental role in case of oxidative stress via its superoxide detoxification activity.</text>
</comment>
<evidence type="ECO:0000256" key="9">
    <source>
        <dbReference type="ARBA" id="ARBA00024690"/>
    </source>
</evidence>
<keyword evidence="7" id="KW-0249">Electron transport</keyword>
<dbReference type="InterPro" id="IPR004793">
    <property type="entry name" value="Desulfoferrodoxin_rbo"/>
</dbReference>
<dbReference type="GO" id="GO:0019430">
    <property type="term" value="P:removal of superoxide radicals"/>
    <property type="evidence" value="ECO:0007669"/>
    <property type="project" value="InterPro"/>
</dbReference>
<name>A0A0J8DAI6_CLOCY</name>
<dbReference type="InterPro" id="IPR036073">
    <property type="entry name" value="Desulfoferrodoxin_Fe-bd_dom_sf"/>
</dbReference>
<evidence type="ECO:0000256" key="8">
    <source>
        <dbReference type="ARBA" id="ARBA00023004"/>
    </source>
</evidence>
<organism evidence="15 16">
    <name type="scientific">Clostridium cylindrosporum DSM 605</name>
    <dbReference type="NCBI Taxonomy" id="1121307"/>
    <lineage>
        <taxon>Bacteria</taxon>
        <taxon>Bacillati</taxon>
        <taxon>Bacillota</taxon>
        <taxon>Clostridia</taxon>
        <taxon>Eubacteriales</taxon>
        <taxon>Clostridiaceae</taxon>
        <taxon>Clostridium</taxon>
    </lineage>
</organism>
<comment type="catalytic activity">
    <reaction evidence="11">
        <text>reduced [rubredoxin] + superoxide + 2 H(+) = oxidized [rubredoxin] + H2O2</text>
        <dbReference type="Rhea" id="RHEA:21324"/>
        <dbReference type="Rhea" id="RHEA-COMP:10302"/>
        <dbReference type="Rhea" id="RHEA-COMP:10303"/>
        <dbReference type="ChEBI" id="CHEBI:15378"/>
        <dbReference type="ChEBI" id="CHEBI:16240"/>
        <dbReference type="ChEBI" id="CHEBI:18421"/>
        <dbReference type="ChEBI" id="CHEBI:29033"/>
        <dbReference type="ChEBI" id="CHEBI:29034"/>
        <dbReference type="EC" id="1.15.1.2"/>
    </reaction>
</comment>
<feature type="binding site" evidence="12">
    <location>
        <position position="75"/>
    </location>
    <ligand>
        <name>Fe cation</name>
        <dbReference type="ChEBI" id="CHEBI:24875"/>
        <label>2</label>
        <note>catalytic</note>
    </ligand>
</feature>
<dbReference type="InterPro" id="IPR002742">
    <property type="entry name" value="Desulfoferrodoxin_Fe-bd_dom"/>
</dbReference>
<dbReference type="InterPro" id="IPR004462">
    <property type="entry name" value="Desulfoferrodoxin_N"/>
</dbReference>
<dbReference type="SUPFAM" id="SSF49367">
    <property type="entry name" value="Superoxide reductase-like"/>
    <property type="match status" value="1"/>
</dbReference>
<keyword evidence="15" id="KW-0560">Oxidoreductase</keyword>
<dbReference type="PATRIC" id="fig|1121307.3.peg.935"/>
<evidence type="ECO:0000256" key="1">
    <source>
        <dbReference type="ARBA" id="ARBA00001973"/>
    </source>
</evidence>
<evidence type="ECO:0000256" key="12">
    <source>
        <dbReference type="PIRSR" id="PIRSR604793-1"/>
    </source>
</evidence>
<dbReference type="NCBIfam" id="TIGR00320">
    <property type="entry name" value="dfx_rbo"/>
    <property type="match status" value="1"/>
</dbReference>
<evidence type="ECO:0000256" key="7">
    <source>
        <dbReference type="ARBA" id="ARBA00022982"/>
    </source>
</evidence>
<dbReference type="PANTHER" id="PTHR36541">
    <property type="entry name" value="SUPEROXIDE REDUCTASE-RELATED"/>
    <property type="match status" value="1"/>
</dbReference>
<dbReference type="NCBIfam" id="TIGR00332">
    <property type="entry name" value="neela_ferrous"/>
    <property type="match status" value="1"/>
</dbReference>
<dbReference type="SUPFAM" id="SSF57802">
    <property type="entry name" value="Rubredoxin-like"/>
    <property type="match status" value="1"/>
</dbReference>
<feature type="binding site" evidence="12">
    <location>
        <position position="116"/>
    </location>
    <ligand>
        <name>Fe cation</name>
        <dbReference type="ChEBI" id="CHEBI:24875"/>
        <label>2</label>
        <note>catalytic</note>
    </ligand>
</feature>
<feature type="binding site" evidence="12">
    <location>
        <position position="119"/>
    </location>
    <ligand>
        <name>Fe cation</name>
        <dbReference type="ChEBI" id="CHEBI:24875"/>
        <label>2</label>
        <note>catalytic</note>
    </ligand>
</feature>
<evidence type="ECO:0000256" key="3">
    <source>
        <dbReference type="ARBA" id="ARBA00012679"/>
    </source>
</evidence>
<evidence type="ECO:0000313" key="15">
    <source>
        <dbReference type="EMBL" id="KMT21318.1"/>
    </source>
</evidence>
<comment type="cofactor">
    <cofactor evidence="12">
        <name>Fe(3+)</name>
        <dbReference type="ChEBI" id="CHEBI:29034"/>
    </cofactor>
    <text evidence="12">Binds 1 Fe(3+) ion per subunit. The iron ion 1 is coordinated via 4 cysteine residues.</text>
</comment>
<dbReference type="Pfam" id="PF01880">
    <property type="entry name" value="Desulfoferrodox"/>
    <property type="match status" value="1"/>
</dbReference>
<keyword evidence="6 12" id="KW-0479">Metal-binding</keyword>
<dbReference type="EMBL" id="LFVU01000027">
    <property type="protein sequence ID" value="KMT21318.1"/>
    <property type="molecule type" value="Genomic_DNA"/>
</dbReference>
<dbReference type="GO" id="GO:0005506">
    <property type="term" value="F:iron ion binding"/>
    <property type="evidence" value="ECO:0007669"/>
    <property type="project" value="InterPro"/>
</dbReference>
<feature type="binding site" evidence="12">
    <location>
        <position position="49"/>
    </location>
    <ligand>
        <name>Fe cation</name>
        <dbReference type="ChEBI" id="CHEBI:24875"/>
        <label>2</label>
        <note>catalytic</note>
    </ligand>
</feature>
<protein>
    <recommendedName>
        <fullName evidence="4">Desulfoferrodoxin</fullName>
        <ecNumber evidence="3">1.15.1.2</ecNumber>
    </recommendedName>
    <alternativeName>
        <fullName evidence="10">Superoxide reductase</fullName>
    </alternativeName>
</protein>
<evidence type="ECO:0000256" key="10">
    <source>
        <dbReference type="ARBA" id="ARBA00031398"/>
    </source>
</evidence>
<evidence type="ECO:0000256" key="4">
    <source>
        <dbReference type="ARBA" id="ARBA00014839"/>
    </source>
</evidence>
<feature type="binding site" evidence="12">
    <location>
        <position position="10"/>
    </location>
    <ligand>
        <name>Fe cation</name>
        <dbReference type="ChEBI" id="CHEBI:24875"/>
        <label>1</label>
    </ligand>
</feature>
<keyword evidence="5" id="KW-0813">Transport</keyword>
<accession>A0A0J8DAI6</accession>
<dbReference type="CDD" id="cd00974">
    <property type="entry name" value="DSRD"/>
    <property type="match status" value="1"/>
</dbReference>
<reference evidence="15 16" key="1">
    <citation type="submission" date="2015-06" db="EMBL/GenBank/DDBJ databases">
        <title>Draft genome sequence of the purine-degrading Clostridium cylindrosporum HC-1 (DSM 605).</title>
        <authorList>
            <person name="Poehlein A."/>
            <person name="Schiel-Bengelsdorf B."/>
            <person name="Bengelsdorf F."/>
            <person name="Daniel R."/>
            <person name="Duerre P."/>
        </authorList>
    </citation>
    <scope>NUCLEOTIDE SEQUENCE [LARGE SCALE GENOMIC DNA]</scope>
    <source>
        <strain evidence="15 16">DSM 605</strain>
    </source>
</reference>
<feature type="binding site" evidence="12">
    <location>
        <position position="30"/>
    </location>
    <ligand>
        <name>Fe cation</name>
        <dbReference type="ChEBI" id="CHEBI:24875"/>
        <label>1</label>
    </ligand>
</feature>
<evidence type="ECO:0000256" key="11">
    <source>
        <dbReference type="ARBA" id="ARBA00047448"/>
    </source>
</evidence>
<dbReference type="RefSeq" id="WP_048570764.1">
    <property type="nucleotide sequence ID" value="NZ_LFVU01000027.1"/>
</dbReference>
<feature type="binding site" evidence="12">
    <location>
        <position position="13"/>
    </location>
    <ligand>
        <name>Fe cation</name>
        <dbReference type="ChEBI" id="CHEBI:24875"/>
        <label>1</label>
    </ligand>
</feature>